<feature type="compositionally biased region" description="Polar residues" evidence="1">
    <location>
        <begin position="64"/>
        <end position="73"/>
    </location>
</feature>
<protein>
    <submittedName>
        <fullName evidence="2">Uncharacterized protein</fullName>
    </submittedName>
</protein>
<accession>A0A9P4JAB5</accession>
<sequence>MEYKKVAWRRSFLIIFRYQRSPALPVDHSFSATMCKISSDSLKKESHERSTDAESESWTRHSVDSTVRTSISRSVDEDTPRAFPSGMKQEESSEQNGQEIHGGFSGPETDADDDKTDDDSDVGLAPRSPQPTTQMEHDLPLGSVQNPIVVSNHSDLPGSPSFVPNHRYPPVGSIWVLTSVGGKKYCPQTGEKFYLCLGLEYLPLRNTSPDAFSNHRWIYGSEIDSSIPVENRANHFFCGWVPEIWMPEELHDMWYNHAEQSLSTELQRVQNGGHDVTGEITAENEKIIAESLEYARGVAKQYRGSPMDTSMG</sequence>
<feature type="region of interest" description="Disordered" evidence="1">
    <location>
        <begin position="39"/>
        <end position="139"/>
    </location>
</feature>
<gene>
    <name evidence="2" type="ORF">K461DRAFT_304609</name>
</gene>
<evidence type="ECO:0000313" key="3">
    <source>
        <dbReference type="Proteomes" id="UP000799439"/>
    </source>
</evidence>
<feature type="compositionally biased region" description="Acidic residues" evidence="1">
    <location>
        <begin position="109"/>
        <end position="121"/>
    </location>
</feature>
<name>A0A9P4JAB5_9PEZI</name>
<proteinExistence type="predicted"/>
<feature type="compositionally biased region" description="Basic and acidic residues" evidence="1">
    <location>
        <begin position="41"/>
        <end position="63"/>
    </location>
</feature>
<dbReference type="AlphaFoldDB" id="A0A9P4JAB5"/>
<dbReference type="Proteomes" id="UP000799439">
    <property type="component" value="Unassembled WGS sequence"/>
</dbReference>
<comment type="caution">
    <text evidence="2">The sequence shown here is derived from an EMBL/GenBank/DDBJ whole genome shotgun (WGS) entry which is preliminary data.</text>
</comment>
<evidence type="ECO:0000256" key="1">
    <source>
        <dbReference type="SAM" id="MobiDB-lite"/>
    </source>
</evidence>
<keyword evidence="3" id="KW-1185">Reference proteome</keyword>
<evidence type="ECO:0000313" key="2">
    <source>
        <dbReference type="EMBL" id="KAF2155343.1"/>
    </source>
</evidence>
<organism evidence="2 3">
    <name type="scientific">Myriangium duriaei CBS 260.36</name>
    <dbReference type="NCBI Taxonomy" id="1168546"/>
    <lineage>
        <taxon>Eukaryota</taxon>
        <taxon>Fungi</taxon>
        <taxon>Dikarya</taxon>
        <taxon>Ascomycota</taxon>
        <taxon>Pezizomycotina</taxon>
        <taxon>Dothideomycetes</taxon>
        <taxon>Dothideomycetidae</taxon>
        <taxon>Myriangiales</taxon>
        <taxon>Myriangiaceae</taxon>
        <taxon>Myriangium</taxon>
    </lineage>
</organism>
<dbReference type="EMBL" id="ML996083">
    <property type="protein sequence ID" value="KAF2155343.1"/>
    <property type="molecule type" value="Genomic_DNA"/>
</dbReference>
<reference evidence="2" key="1">
    <citation type="journal article" date="2020" name="Stud. Mycol.">
        <title>101 Dothideomycetes genomes: a test case for predicting lifestyles and emergence of pathogens.</title>
        <authorList>
            <person name="Haridas S."/>
            <person name="Albert R."/>
            <person name="Binder M."/>
            <person name="Bloem J."/>
            <person name="Labutti K."/>
            <person name="Salamov A."/>
            <person name="Andreopoulos B."/>
            <person name="Baker S."/>
            <person name="Barry K."/>
            <person name="Bills G."/>
            <person name="Bluhm B."/>
            <person name="Cannon C."/>
            <person name="Castanera R."/>
            <person name="Culley D."/>
            <person name="Daum C."/>
            <person name="Ezra D."/>
            <person name="Gonzalez J."/>
            <person name="Henrissat B."/>
            <person name="Kuo A."/>
            <person name="Liang C."/>
            <person name="Lipzen A."/>
            <person name="Lutzoni F."/>
            <person name="Magnuson J."/>
            <person name="Mondo S."/>
            <person name="Nolan M."/>
            <person name="Ohm R."/>
            <person name="Pangilinan J."/>
            <person name="Park H.-J."/>
            <person name="Ramirez L."/>
            <person name="Alfaro M."/>
            <person name="Sun H."/>
            <person name="Tritt A."/>
            <person name="Yoshinaga Y."/>
            <person name="Zwiers L.-H."/>
            <person name="Turgeon B."/>
            <person name="Goodwin S."/>
            <person name="Spatafora J."/>
            <person name="Crous P."/>
            <person name="Grigoriev I."/>
        </authorList>
    </citation>
    <scope>NUCLEOTIDE SEQUENCE</scope>
    <source>
        <strain evidence="2">CBS 260.36</strain>
    </source>
</reference>